<dbReference type="STRING" id="768700.MSU_0218"/>
<keyword evidence="3" id="KW-1185">Reference proteome</keyword>
<dbReference type="EMBL" id="CP002525">
    <property type="protein sequence ID" value="ADX97762.1"/>
    <property type="molecule type" value="Genomic_DNA"/>
</dbReference>
<sequence>MLFKALGSYGWTLVTGISTAIVAGGGYGVFNYFGKDSPINGFLTDWHEEKKVNENITFAEYINKEYSGVRRGSCKRWKNGVFGGVNQRECDQMIQKYLDKDFEKQPEVWFRANKASIEEALLDHFSGTQEVERSKFFQETWEISQLTCEKKVSSDKDLVEVSCHFKEESTPRRTN</sequence>
<dbReference type="HOGENOM" id="CLU_125432_0_0_14"/>
<proteinExistence type="predicted"/>
<organism evidence="2 3">
    <name type="scientific">Mycoplasma suis (strain Illinois)</name>
    <dbReference type="NCBI Taxonomy" id="768700"/>
    <lineage>
        <taxon>Bacteria</taxon>
        <taxon>Bacillati</taxon>
        <taxon>Mycoplasmatota</taxon>
        <taxon>Mollicutes</taxon>
        <taxon>Mycoplasmataceae</taxon>
        <taxon>Mycoplasma</taxon>
    </lineage>
</organism>
<dbReference type="RefSeq" id="WP_013609710.1">
    <property type="nucleotide sequence ID" value="NC_015155.1"/>
</dbReference>
<keyword evidence="1" id="KW-0812">Transmembrane</keyword>
<evidence type="ECO:0000313" key="2">
    <source>
        <dbReference type="EMBL" id="ADX97762.1"/>
    </source>
</evidence>
<dbReference type="AlphaFoldDB" id="F0QQJ2"/>
<dbReference type="KEGG" id="mss:MSU_0218"/>
<feature type="transmembrane region" description="Helical" evidence="1">
    <location>
        <begin position="6"/>
        <end position="30"/>
    </location>
</feature>
<reference evidence="2 3" key="1">
    <citation type="journal article" date="2011" name="J. Bacteriol.">
        <title>Complete genome sequences of two hemotropic Mycoplasmas, Mycoplasma haemofelis strain Ohio2 and Mycoplasma suis strain Illinois.</title>
        <authorList>
            <person name="Messick J.B."/>
            <person name="Santos A.P."/>
            <person name="Guimaraes A.M."/>
        </authorList>
    </citation>
    <scope>NUCLEOTIDE SEQUENCE [LARGE SCALE GENOMIC DNA]</scope>
    <source>
        <strain evidence="2 3">Illinois</strain>
    </source>
</reference>
<gene>
    <name evidence="2" type="ordered locus">MSU_0218</name>
</gene>
<keyword evidence="1" id="KW-0472">Membrane</keyword>
<dbReference type="Proteomes" id="UP000007484">
    <property type="component" value="Chromosome"/>
</dbReference>
<accession>F0QQJ2</accession>
<protein>
    <submittedName>
        <fullName evidence="2">Uncharacterized protein</fullName>
    </submittedName>
</protein>
<evidence type="ECO:0000256" key="1">
    <source>
        <dbReference type="SAM" id="Phobius"/>
    </source>
</evidence>
<name>F0QQJ2_MYCSL</name>
<keyword evidence="1" id="KW-1133">Transmembrane helix</keyword>
<evidence type="ECO:0000313" key="3">
    <source>
        <dbReference type="Proteomes" id="UP000007484"/>
    </source>
</evidence>